<gene>
    <name evidence="2" type="ORF">JCM17845_26020</name>
</gene>
<evidence type="ECO:0000256" key="1">
    <source>
        <dbReference type="HAMAP-Rule" id="MF_00652"/>
    </source>
</evidence>
<proteinExistence type="inferred from homology"/>
<dbReference type="PANTHER" id="PTHR30283:SF4">
    <property type="entry name" value="PEROXIDE STRESS RESISTANCE PROTEIN YAAA"/>
    <property type="match status" value="1"/>
</dbReference>
<name>A0A5A7N4H9_9PROT</name>
<dbReference type="Pfam" id="PF03883">
    <property type="entry name" value="H2O2_YaaD"/>
    <property type="match status" value="1"/>
</dbReference>
<dbReference type="EMBL" id="BKCM01000015">
    <property type="protein sequence ID" value="GER01979.1"/>
    <property type="molecule type" value="Genomic_DNA"/>
</dbReference>
<evidence type="ECO:0000313" key="3">
    <source>
        <dbReference type="Proteomes" id="UP000325187"/>
    </source>
</evidence>
<dbReference type="NCBIfam" id="NF002542">
    <property type="entry name" value="PRK02101.1-3"/>
    <property type="match status" value="1"/>
</dbReference>
<dbReference type="InterPro" id="IPR005583">
    <property type="entry name" value="YaaA"/>
</dbReference>
<dbReference type="GO" id="GO:0005829">
    <property type="term" value="C:cytosol"/>
    <property type="evidence" value="ECO:0007669"/>
    <property type="project" value="TreeGrafter"/>
</dbReference>
<reference evidence="2 3" key="1">
    <citation type="submission" date="2019-09" db="EMBL/GenBank/DDBJ databases">
        <title>NBRP : Genome information of microbial organism related human and environment.</title>
        <authorList>
            <person name="Hattori M."/>
            <person name="Oshima K."/>
            <person name="Inaba H."/>
            <person name="Suda W."/>
            <person name="Sakamoto M."/>
            <person name="Iino T."/>
            <person name="Kitahara M."/>
            <person name="Oshida Y."/>
            <person name="Iida T."/>
            <person name="Kudo T."/>
            <person name="Itoh T."/>
            <person name="Ohkuma M."/>
        </authorList>
    </citation>
    <scope>NUCLEOTIDE SEQUENCE [LARGE SCALE GENOMIC DNA]</scope>
    <source>
        <strain evidence="2 3">Mie-1</strain>
    </source>
</reference>
<organism evidence="2 3">
    <name type="scientific">Iodidimonas gelatinilytica</name>
    <dbReference type="NCBI Taxonomy" id="1236966"/>
    <lineage>
        <taxon>Bacteria</taxon>
        <taxon>Pseudomonadati</taxon>
        <taxon>Pseudomonadota</taxon>
        <taxon>Alphaproteobacteria</taxon>
        <taxon>Iodidimonadales</taxon>
        <taxon>Iodidimonadaceae</taxon>
        <taxon>Iodidimonas</taxon>
    </lineage>
</organism>
<dbReference type="HAMAP" id="MF_00652">
    <property type="entry name" value="UPF0246"/>
    <property type="match status" value="1"/>
</dbReference>
<accession>A0A5A7N4H9</accession>
<comment type="caution">
    <text evidence="2">The sequence shown here is derived from an EMBL/GenBank/DDBJ whole genome shotgun (WGS) entry which is preliminary data.</text>
</comment>
<comment type="similarity">
    <text evidence="1">Belongs to the UPF0246 family.</text>
</comment>
<sequence length="211" mass="23711">MKLSDSLAQLTHARFQQFSPPFTQANAKPAILAFRGDVYQGLDADSLDAGARDHAQKHLRILSGLYGLLRPFDLMQPYRLEMGTRFRTDHAADLYGFWGDKIAKALDADMKEVGASCLINLASREYVKAVDKKALVAPMITLDFREMRDGEARMIGFFAKKARGVMARFIAENRLTKPADLKEFSVDGYEFAPALSDERVWTFLRPDSRAA</sequence>
<dbReference type="GO" id="GO:0033194">
    <property type="term" value="P:response to hydroperoxide"/>
    <property type="evidence" value="ECO:0007669"/>
    <property type="project" value="TreeGrafter"/>
</dbReference>
<dbReference type="AlphaFoldDB" id="A0A5A7N4H9"/>
<protein>
    <recommendedName>
        <fullName evidence="1">UPF0246 protein JCM17845_26020</fullName>
    </recommendedName>
</protein>
<keyword evidence="3" id="KW-1185">Reference proteome</keyword>
<dbReference type="PANTHER" id="PTHR30283">
    <property type="entry name" value="PEROXIDE STRESS RESPONSE PROTEIN YAAA"/>
    <property type="match status" value="1"/>
</dbReference>
<evidence type="ECO:0000313" key="2">
    <source>
        <dbReference type="EMBL" id="GER01979.1"/>
    </source>
</evidence>
<dbReference type="Proteomes" id="UP000325187">
    <property type="component" value="Unassembled WGS sequence"/>
</dbReference>